<evidence type="ECO:0000313" key="2">
    <source>
        <dbReference type="EMBL" id="MBC8627464.1"/>
    </source>
</evidence>
<dbReference type="Pfam" id="PF16152">
    <property type="entry name" value="DUF4860"/>
    <property type="match status" value="1"/>
</dbReference>
<keyword evidence="1" id="KW-1133">Transmembrane helix</keyword>
<evidence type="ECO:0000256" key="1">
    <source>
        <dbReference type="SAM" id="Phobius"/>
    </source>
</evidence>
<dbReference type="InterPro" id="IPR032340">
    <property type="entry name" value="DUF4860"/>
</dbReference>
<organism evidence="2 3">
    <name type="scientific">Blautia stercoris</name>
    <dbReference type="NCBI Taxonomy" id="871664"/>
    <lineage>
        <taxon>Bacteria</taxon>
        <taxon>Bacillati</taxon>
        <taxon>Bacillota</taxon>
        <taxon>Clostridia</taxon>
        <taxon>Lachnospirales</taxon>
        <taxon>Lachnospiraceae</taxon>
        <taxon>Blautia</taxon>
    </lineage>
</organism>
<keyword evidence="1" id="KW-0812">Transmembrane</keyword>
<dbReference type="Proteomes" id="UP000661649">
    <property type="component" value="Unassembled WGS sequence"/>
</dbReference>
<protein>
    <submittedName>
        <fullName evidence="2">DUF4860 domain-containing protein</fullName>
    </submittedName>
</protein>
<keyword evidence="3" id="KW-1185">Reference proteome</keyword>
<keyword evidence="1" id="KW-0472">Membrane</keyword>
<dbReference type="EMBL" id="JACRTP010000001">
    <property type="protein sequence ID" value="MBC8627464.1"/>
    <property type="molecule type" value="Genomic_DNA"/>
</dbReference>
<gene>
    <name evidence="2" type="ORF">H8712_02275</name>
</gene>
<evidence type="ECO:0000313" key="3">
    <source>
        <dbReference type="Proteomes" id="UP000661649"/>
    </source>
</evidence>
<reference evidence="2 3" key="1">
    <citation type="submission" date="2020-08" db="EMBL/GenBank/DDBJ databases">
        <title>Genome public.</title>
        <authorList>
            <person name="Liu C."/>
            <person name="Sun Q."/>
        </authorList>
    </citation>
    <scope>NUCLEOTIDE SEQUENCE [LARGE SCALE GENOMIC DNA]</scope>
    <source>
        <strain evidence="2 3">3_YM_SP_D4_24.mj</strain>
    </source>
</reference>
<sequence length="175" mass="19438">MRKISKKRRFHEQVHITDLLFSLGLLCLFTISSLTVLLIGAHVYKQTALDMKTNYTTRTALTYVAEKVRQHDSTSSISLGTLEDAPALELSESIGGVSYITYIYEDENALKELFVQASQPVKKSQGEKILAIQNFSIEQAGENLLRFTVTDEENTSASLLIHIRSHSTDTKGGAS</sequence>
<name>A0ABR7P7U1_9FIRM</name>
<accession>A0ABR7P7U1</accession>
<dbReference type="RefSeq" id="WP_187558148.1">
    <property type="nucleotide sequence ID" value="NZ_JACRTP010000001.1"/>
</dbReference>
<feature type="transmembrane region" description="Helical" evidence="1">
    <location>
        <begin position="20"/>
        <end position="44"/>
    </location>
</feature>
<proteinExistence type="predicted"/>
<comment type="caution">
    <text evidence="2">The sequence shown here is derived from an EMBL/GenBank/DDBJ whole genome shotgun (WGS) entry which is preliminary data.</text>
</comment>